<dbReference type="InterPro" id="IPR029787">
    <property type="entry name" value="Nucleotide_cyclase"/>
</dbReference>
<proteinExistence type="predicted"/>
<dbReference type="InterPro" id="IPR013656">
    <property type="entry name" value="PAS_4"/>
</dbReference>
<feature type="domain" description="PAC" evidence="3">
    <location>
        <begin position="89"/>
        <end position="141"/>
    </location>
</feature>
<dbReference type="SMART" id="SM00267">
    <property type="entry name" value="GGDEF"/>
    <property type="match status" value="1"/>
</dbReference>
<dbReference type="Gene3D" id="3.30.70.270">
    <property type="match status" value="1"/>
</dbReference>
<accession>A0A5R9PBN6</accession>
<feature type="domain" description="PAC" evidence="3">
    <location>
        <begin position="215"/>
        <end position="266"/>
    </location>
</feature>
<evidence type="ECO:0000313" key="6">
    <source>
        <dbReference type="Proteomes" id="UP000308508"/>
    </source>
</evidence>
<comment type="cofactor">
    <cofactor evidence="1">
        <name>Mg(2+)</name>
        <dbReference type="ChEBI" id="CHEBI:18420"/>
    </cofactor>
</comment>
<evidence type="ECO:0000259" key="3">
    <source>
        <dbReference type="PROSITE" id="PS50113"/>
    </source>
</evidence>
<dbReference type="SUPFAM" id="SSF55785">
    <property type="entry name" value="PYP-like sensor domain (PAS domain)"/>
    <property type="match status" value="2"/>
</dbReference>
<dbReference type="Gene3D" id="3.30.450.20">
    <property type="entry name" value="PAS domain"/>
    <property type="match status" value="2"/>
</dbReference>
<evidence type="ECO:0000256" key="1">
    <source>
        <dbReference type="ARBA" id="ARBA00001946"/>
    </source>
</evidence>
<dbReference type="STRING" id="1123377.GCA_000423885_01625"/>
<feature type="domain" description="PAS" evidence="2">
    <location>
        <begin position="13"/>
        <end position="49"/>
    </location>
</feature>
<sequence>MASQTPGSGAPITTDPYRQLLDEVGAFVYTTDLDGRYTYANQLVLDLLGGHPLDAVLGKSFTDFVDIGEAGDTLRKTDRRVLELGETIAREETNHIHATGESRSYWSIKKPLRDASGAIVGMLGISHDITEKKRLEDRVRQQKELLDTVLDNIDGLVYVKGADRRFRYANRHLADVFGRPVEQIVGRLDSELMPREAADAFWEKDLRMLATGERYAGEESLVDSEGRLRHYWSVVVPWPDFNGSPALIGLVTDITELHALKEELQRQVRTDSLTGLANRRSFQERAESEFARSRRHGTPLSLVAIDIDHFKRVNDDYGHAVGDHVLQDFAACCQHALREEDLCARTGGEEFCILLPDTDADAARVIAERIRLMTASCRPCPEHPALTITASFGVACVEPSDPSFDTLFSRADRALYTAKQQGRDRTCVLHTESAEPAAPHTASTRHAAQD</sequence>
<keyword evidence="6" id="KW-1185">Reference proteome</keyword>
<dbReference type="NCBIfam" id="TIGR00229">
    <property type="entry name" value="sensory_box"/>
    <property type="match status" value="2"/>
</dbReference>
<dbReference type="NCBIfam" id="TIGR00254">
    <property type="entry name" value="GGDEF"/>
    <property type="match status" value="1"/>
</dbReference>
<comment type="caution">
    <text evidence="5">The sequence shown here is derived from an EMBL/GenBank/DDBJ whole genome shotgun (WGS) entry which is preliminary data.</text>
</comment>
<dbReference type="Pfam" id="PF00990">
    <property type="entry name" value="GGDEF"/>
    <property type="match status" value="1"/>
</dbReference>
<dbReference type="GO" id="GO:0003824">
    <property type="term" value="F:catalytic activity"/>
    <property type="evidence" value="ECO:0007669"/>
    <property type="project" value="UniProtKB-ARBA"/>
</dbReference>
<dbReference type="PANTHER" id="PTHR44757:SF2">
    <property type="entry name" value="BIOFILM ARCHITECTURE MAINTENANCE PROTEIN MBAA"/>
    <property type="match status" value="1"/>
</dbReference>
<evidence type="ECO:0000259" key="2">
    <source>
        <dbReference type="PROSITE" id="PS50112"/>
    </source>
</evidence>
<organism evidence="5 6">
    <name type="scientific">Thermomonas fusca</name>
    <dbReference type="NCBI Taxonomy" id="215690"/>
    <lineage>
        <taxon>Bacteria</taxon>
        <taxon>Pseudomonadati</taxon>
        <taxon>Pseudomonadota</taxon>
        <taxon>Gammaproteobacteria</taxon>
        <taxon>Lysobacterales</taxon>
        <taxon>Lysobacteraceae</taxon>
        <taxon>Thermomonas</taxon>
    </lineage>
</organism>
<evidence type="ECO:0000259" key="4">
    <source>
        <dbReference type="PROSITE" id="PS50887"/>
    </source>
</evidence>
<dbReference type="InterPro" id="IPR000700">
    <property type="entry name" value="PAS-assoc_C"/>
</dbReference>
<evidence type="ECO:0000313" key="5">
    <source>
        <dbReference type="EMBL" id="TLX20951.1"/>
    </source>
</evidence>
<dbReference type="InterPro" id="IPR035965">
    <property type="entry name" value="PAS-like_dom_sf"/>
</dbReference>
<dbReference type="PANTHER" id="PTHR44757">
    <property type="entry name" value="DIGUANYLATE CYCLASE DGCP"/>
    <property type="match status" value="1"/>
</dbReference>
<dbReference type="RefSeq" id="WP_138349610.1">
    <property type="nucleotide sequence ID" value="NZ_SROY01000006.1"/>
</dbReference>
<dbReference type="PROSITE" id="PS50887">
    <property type="entry name" value="GGDEF"/>
    <property type="match status" value="1"/>
</dbReference>
<dbReference type="AlphaFoldDB" id="A0A5R9PBN6"/>
<dbReference type="EMBL" id="SROY01000006">
    <property type="protein sequence ID" value="TLX20951.1"/>
    <property type="molecule type" value="Genomic_DNA"/>
</dbReference>
<reference evidence="5 6" key="1">
    <citation type="submission" date="2019-04" db="EMBL/GenBank/DDBJ databases">
        <authorList>
            <person name="Grouzdev D.S."/>
            <person name="Nazina T.N."/>
        </authorList>
    </citation>
    <scope>NUCLEOTIDE SEQUENCE [LARGE SCALE GENOMIC DNA]</scope>
    <source>
        <strain evidence="5 6">SHC 3-19</strain>
    </source>
</reference>
<dbReference type="CDD" id="cd00130">
    <property type="entry name" value="PAS"/>
    <property type="match status" value="2"/>
</dbReference>
<dbReference type="PROSITE" id="PS50113">
    <property type="entry name" value="PAC"/>
    <property type="match status" value="2"/>
</dbReference>
<name>A0A5R9PBN6_9GAMM</name>
<dbReference type="InterPro" id="IPR052155">
    <property type="entry name" value="Biofilm_reg_signaling"/>
</dbReference>
<feature type="domain" description="PAS" evidence="2">
    <location>
        <begin position="142"/>
        <end position="213"/>
    </location>
</feature>
<dbReference type="InterPro" id="IPR043128">
    <property type="entry name" value="Rev_trsase/Diguanyl_cyclase"/>
</dbReference>
<gene>
    <name evidence="5" type="ORF">E5S66_12155</name>
</gene>
<dbReference type="InterPro" id="IPR000160">
    <property type="entry name" value="GGDEF_dom"/>
</dbReference>
<dbReference type="FunFam" id="3.30.70.270:FF:000001">
    <property type="entry name" value="Diguanylate cyclase domain protein"/>
    <property type="match status" value="1"/>
</dbReference>
<dbReference type="PROSITE" id="PS50112">
    <property type="entry name" value="PAS"/>
    <property type="match status" value="2"/>
</dbReference>
<protein>
    <submittedName>
        <fullName evidence="5">Diguanylate cyclase</fullName>
    </submittedName>
</protein>
<dbReference type="SMART" id="SM00091">
    <property type="entry name" value="PAS"/>
    <property type="match status" value="2"/>
</dbReference>
<feature type="domain" description="GGDEF" evidence="4">
    <location>
        <begin position="298"/>
        <end position="431"/>
    </location>
</feature>
<dbReference type="Pfam" id="PF08448">
    <property type="entry name" value="PAS_4"/>
    <property type="match status" value="2"/>
</dbReference>
<dbReference type="Proteomes" id="UP000308508">
    <property type="component" value="Unassembled WGS sequence"/>
</dbReference>
<dbReference type="InterPro" id="IPR000014">
    <property type="entry name" value="PAS"/>
</dbReference>
<dbReference type="CDD" id="cd01949">
    <property type="entry name" value="GGDEF"/>
    <property type="match status" value="1"/>
</dbReference>
<dbReference type="SUPFAM" id="SSF55073">
    <property type="entry name" value="Nucleotide cyclase"/>
    <property type="match status" value="1"/>
</dbReference>